<keyword evidence="8" id="KW-1185">Reference proteome</keyword>
<feature type="domain" description="Sigma-54 factor interaction" evidence="4">
    <location>
        <begin position="112"/>
        <end position="342"/>
    </location>
</feature>
<dbReference type="GO" id="GO:0006355">
    <property type="term" value="P:regulation of DNA-templated transcription"/>
    <property type="evidence" value="ECO:0007669"/>
    <property type="project" value="InterPro"/>
</dbReference>
<evidence type="ECO:0000313" key="8">
    <source>
        <dbReference type="Proteomes" id="UP000606499"/>
    </source>
</evidence>
<dbReference type="PROSITE" id="PS51096">
    <property type="entry name" value="PTS_EIIA_TYPE_4"/>
    <property type="match status" value="1"/>
</dbReference>
<accession>A0A923LVZ4</accession>
<dbReference type="SUPFAM" id="SSF52540">
    <property type="entry name" value="P-loop containing nucleoside triphosphate hydrolases"/>
    <property type="match status" value="1"/>
</dbReference>
<dbReference type="GO" id="GO:0005524">
    <property type="term" value="F:ATP binding"/>
    <property type="evidence" value="ECO:0007669"/>
    <property type="project" value="UniProtKB-KW"/>
</dbReference>
<feature type="domain" description="PTS EIIA type-4" evidence="5">
    <location>
        <begin position="553"/>
        <end position="685"/>
    </location>
</feature>
<dbReference type="SUPFAM" id="SSF53062">
    <property type="entry name" value="PTS system fructose IIA component-like"/>
    <property type="match status" value="1"/>
</dbReference>
<evidence type="ECO:0000259" key="5">
    <source>
        <dbReference type="PROSITE" id="PS51096"/>
    </source>
</evidence>
<dbReference type="PROSITE" id="PS50045">
    <property type="entry name" value="SIGMA54_INTERACT_4"/>
    <property type="match status" value="1"/>
</dbReference>
<dbReference type="GO" id="GO:0016740">
    <property type="term" value="F:transferase activity"/>
    <property type="evidence" value="ECO:0007669"/>
    <property type="project" value="UniProtKB-KW"/>
</dbReference>
<evidence type="ECO:0000259" key="4">
    <source>
        <dbReference type="PROSITE" id="PS50045"/>
    </source>
</evidence>
<dbReference type="InterPro" id="IPR036390">
    <property type="entry name" value="WH_DNA-bd_sf"/>
</dbReference>
<dbReference type="EMBL" id="JACOPL010000015">
    <property type="protein sequence ID" value="MBC5726410.1"/>
    <property type="molecule type" value="Genomic_DNA"/>
</dbReference>
<reference evidence="7" key="1">
    <citation type="submission" date="2020-08" db="EMBL/GenBank/DDBJ databases">
        <title>Genome public.</title>
        <authorList>
            <person name="Liu C."/>
            <person name="Sun Q."/>
        </authorList>
    </citation>
    <scope>NUCLEOTIDE SEQUENCE</scope>
    <source>
        <strain evidence="7">NSJ-28</strain>
    </source>
</reference>
<dbReference type="Gene3D" id="1.10.1790.10">
    <property type="entry name" value="PRD domain"/>
    <property type="match status" value="1"/>
</dbReference>
<dbReference type="Pfam" id="PF00158">
    <property type="entry name" value="Sigma54_activat"/>
    <property type="match status" value="1"/>
</dbReference>
<dbReference type="SUPFAM" id="SSF46785">
    <property type="entry name" value="Winged helix' DNA-binding domain"/>
    <property type="match status" value="1"/>
</dbReference>
<feature type="domain" description="PRD" evidence="6">
    <location>
        <begin position="808"/>
        <end position="914"/>
    </location>
</feature>
<dbReference type="Pfam" id="PF03610">
    <property type="entry name" value="EIIA-man"/>
    <property type="match status" value="1"/>
</dbReference>
<dbReference type="InterPro" id="IPR004701">
    <property type="entry name" value="PTS_EIIA_man-typ"/>
</dbReference>
<dbReference type="PANTHER" id="PTHR32071">
    <property type="entry name" value="TRANSCRIPTIONAL REGULATORY PROTEIN"/>
    <property type="match status" value="1"/>
</dbReference>
<evidence type="ECO:0000256" key="2">
    <source>
        <dbReference type="ARBA" id="ARBA00022741"/>
    </source>
</evidence>
<proteinExistence type="predicted"/>
<dbReference type="InterPro" id="IPR058031">
    <property type="entry name" value="AAA_lid_NorR"/>
</dbReference>
<evidence type="ECO:0000256" key="3">
    <source>
        <dbReference type="ARBA" id="ARBA00022840"/>
    </source>
</evidence>
<keyword evidence="1" id="KW-0808">Transferase</keyword>
<dbReference type="Pfam" id="PF00874">
    <property type="entry name" value="PRD"/>
    <property type="match status" value="1"/>
</dbReference>
<dbReference type="SUPFAM" id="SSF63520">
    <property type="entry name" value="PTS-regulatory domain, PRD"/>
    <property type="match status" value="1"/>
</dbReference>
<protein>
    <submittedName>
        <fullName evidence="7">Sigma 54-interacting transcriptional regulator</fullName>
    </submittedName>
</protein>
<dbReference type="Pfam" id="PF25601">
    <property type="entry name" value="AAA_lid_14"/>
    <property type="match status" value="1"/>
</dbReference>
<dbReference type="PANTHER" id="PTHR32071:SF38">
    <property type="entry name" value="PSP OPERON TRANSCRIPTIONAL ACTIVATOR"/>
    <property type="match status" value="1"/>
</dbReference>
<dbReference type="RefSeq" id="WP_054327194.1">
    <property type="nucleotide sequence ID" value="NZ_JACOPL010000015.1"/>
</dbReference>
<dbReference type="GO" id="GO:0009401">
    <property type="term" value="P:phosphoenolpyruvate-dependent sugar phosphotransferase system"/>
    <property type="evidence" value="ECO:0007669"/>
    <property type="project" value="InterPro"/>
</dbReference>
<dbReference type="Proteomes" id="UP000606499">
    <property type="component" value="Unassembled WGS sequence"/>
</dbReference>
<dbReference type="InterPro" id="IPR011608">
    <property type="entry name" value="PRD"/>
</dbReference>
<evidence type="ECO:0000256" key="1">
    <source>
        <dbReference type="ARBA" id="ARBA00022679"/>
    </source>
</evidence>
<dbReference type="GO" id="GO:0016020">
    <property type="term" value="C:membrane"/>
    <property type="evidence" value="ECO:0007669"/>
    <property type="project" value="InterPro"/>
</dbReference>
<dbReference type="AlphaFoldDB" id="A0A923LVZ4"/>
<dbReference type="InterPro" id="IPR036634">
    <property type="entry name" value="PRD_sf"/>
</dbReference>
<organism evidence="7 8">
    <name type="scientific">Agathobaculum faecis</name>
    <dbReference type="NCBI Taxonomy" id="2763013"/>
    <lineage>
        <taxon>Bacteria</taxon>
        <taxon>Bacillati</taxon>
        <taxon>Bacillota</taxon>
        <taxon>Clostridia</taxon>
        <taxon>Eubacteriales</taxon>
        <taxon>Butyricicoccaceae</taxon>
        <taxon>Agathobaculum</taxon>
    </lineage>
</organism>
<dbReference type="CDD" id="cd00009">
    <property type="entry name" value="AAA"/>
    <property type="match status" value="1"/>
</dbReference>
<name>A0A923LVZ4_9FIRM</name>
<comment type="caution">
    <text evidence="7">The sequence shown here is derived from an EMBL/GenBank/DDBJ whole genome shotgun (WGS) entry which is preliminary data.</text>
</comment>
<dbReference type="PROSITE" id="PS51372">
    <property type="entry name" value="PRD_2"/>
    <property type="match status" value="1"/>
</dbReference>
<evidence type="ECO:0000313" key="7">
    <source>
        <dbReference type="EMBL" id="MBC5726410.1"/>
    </source>
</evidence>
<gene>
    <name evidence="7" type="ORF">H8S45_13195</name>
</gene>
<dbReference type="Gene3D" id="1.10.8.60">
    <property type="match status" value="1"/>
</dbReference>
<keyword evidence="3" id="KW-0067">ATP-binding</keyword>
<dbReference type="InterPro" id="IPR036662">
    <property type="entry name" value="PTS_EIIA_man-typ_sf"/>
</dbReference>
<dbReference type="Gene3D" id="3.40.50.300">
    <property type="entry name" value="P-loop containing nucleotide triphosphate hydrolases"/>
    <property type="match status" value="1"/>
</dbReference>
<dbReference type="InterPro" id="IPR002078">
    <property type="entry name" value="Sigma_54_int"/>
</dbReference>
<evidence type="ECO:0000259" key="6">
    <source>
        <dbReference type="PROSITE" id="PS51372"/>
    </source>
</evidence>
<dbReference type="InterPro" id="IPR027417">
    <property type="entry name" value="P-loop_NTPase"/>
</dbReference>
<keyword evidence="2" id="KW-0547">Nucleotide-binding</keyword>
<dbReference type="Gene3D" id="3.40.50.510">
    <property type="entry name" value="Phosphotransferase system, mannose-type IIA component"/>
    <property type="match status" value="1"/>
</dbReference>
<sequence>MPHEYVRTKKEVFDYVREKTRACTRETAEQLTANTISKELNISRALASQYLNELVRDGTVIKISSRPVCFLHRKALEDANGVRLSTEPYISWAELEQDLSRGNKGKRDFEKLIGYHGGLSYAVEQCKAAIKYPPAGLPILIAGQDGTGKGYFASLVHEYAQNCDLIAKDTKLCVFDCAEYENAQQISVALFGQAAGQNRKEKDGYLQCADRNVLYISDTQLMGLEAQDKLAQLLDSGSYKTADEREEVRYSTVRLILSTDVEPEKHLSKKLLRRLPVLIHMPSLSERPAEEREQLILHFFCQQAERVGRDIYISNRVFELLLQYEFPANIEQLKNCIQTSCANALVQSNDQTKDVSVYLYHLPEYLMAMARVGNEFSEEQRSMINVRSFVKDAMTETINQYYESILDEFDQYRVQQYEQGALLQKLTKCFNAYSDYLVFSKRFANAKIDVIERVMENVFHLLTDKYYLQLPGHFHYVFSRCLYLQMRSAQFDQDERVAQCLALLVRIFPKEAILTEEICRIIEQSLDISVNGMSQLLFMLGLQQYSRNVRLDTIRGIIICHGYSTASSIANVVNRLTGSYVFEAIDMPIEGSVQEIATRFKRYINYVPGPKDAILLVDMGSLEDMHVLLDGQTNLNLGIINNVSTRLALDVGCKILQNMPIQEILQTACEEYVTAYKLAESRRKIAAVLFVSEAGVSVARKMAELFNNSLPRPIEVEFIGYDYLRLMHLGGLEELQSKYEILFVSGTANPEQEELTYIPMEDIISFREIERINRMLSRYMKEDELEEFNQRLLKNFSLQNVVQHLTILNVDKILDLVNIGVVQLQRMMHRKFSAQTIIGLNIHICCLIERLVTKTPIETHIDQKDFEQEQKPFIEMVRSAFREISEHYSVEFPISEIAYVYDYIIHDPRASQIGKEQVHEIRNH</sequence>